<dbReference type="PATRIC" id="fig|45070.6.peg.1608"/>
<keyword evidence="2" id="KW-1185">Reference proteome</keyword>
<evidence type="ECO:0000313" key="1">
    <source>
        <dbReference type="EMBL" id="KTD36552.1"/>
    </source>
</evidence>
<sequence length="772" mass="79137">MKKASFFWQGMVAVFLLIITAVVQASEVKFSIIPIIRAPSSLPANGVAFIQYFVINNTGITRELTTVPIRGVHPIVTGAPGGCKSPFLLTPGQACILTLKLVGPEMVVGINSGPEVCKTMGPGDIRPDPFLCSQPAPSDVIQVSLGPAIPVTITAVPTSVAFRIGNLGKLTLTNTSNIGFAQNINAQFLTNTGISVVASSCPVNIPPSTSCDIYFSSQVIDMTTMSIMGSNTNQLLIPISSLGIPIQITPSSVRLYVNGGTKSVIVTNLSSTATASNVTVTPPSGVNIAESNNCGTLPPLSSCTITFTAGGTLYPNGANFKVQGSNTTAAFVKVYVQQATISVSPSTLTMTTNSSGTLTITNTSQFSLPALGVTAASFPNYITIPPGGNTCPASLAPGASCTITFNSNSTTSQLGASIFIRGTNTNTVLVPLSISEVILSLSPTTLNFEVGGPGATTTVTNNSTTATAQNIQPNPTTLYNSGVGTCGAAPFSLGAGLSCTMGFDAAASPGTENVVISGTNTNAPVLQINTTALPVLSVSPTVATITAGGIINTQFTITNVAVTGAQNATNVRIRYPNSWLTVQQVIDVNCNSLAPGQSCLIDLRSVDPYVGQGGIVVSGDNTSTTSPTVAIAFLYNDGLVFDTNGGVSVANLVDQSTNAAWQVLAANTTATSLTDGASNTQAMLTQSPLFASPAALACQNLGAGWFLPATAQLTAIQQLADLGFGNFTSTLYWSSTQADASTATWASFDPSVPVTGTDQKTVGLYVRCAITY</sequence>
<dbReference type="Gene3D" id="2.60.40.10">
    <property type="entry name" value="Immunoglobulins"/>
    <property type="match status" value="1"/>
</dbReference>
<protein>
    <submittedName>
        <fullName evidence="1">Protein with a bacterial immunoglobulin-like domain protein</fullName>
    </submittedName>
</protein>
<organism evidence="1 2">
    <name type="scientific">Legionella nautarum</name>
    <dbReference type="NCBI Taxonomy" id="45070"/>
    <lineage>
        <taxon>Bacteria</taxon>
        <taxon>Pseudomonadati</taxon>
        <taxon>Pseudomonadota</taxon>
        <taxon>Gammaproteobacteria</taxon>
        <taxon>Legionellales</taxon>
        <taxon>Legionellaceae</taxon>
        <taxon>Legionella</taxon>
    </lineage>
</organism>
<dbReference type="Proteomes" id="UP000054725">
    <property type="component" value="Unassembled WGS sequence"/>
</dbReference>
<dbReference type="InterPro" id="IPR013783">
    <property type="entry name" value="Ig-like_fold"/>
</dbReference>
<dbReference type="EMBL" id="LNYO01000013">
    <property type="protein sequence ID" value="KTD36552.1"/>
    <property type="molecule type" value="Genomic_DNA"/>
</dbReference>
<dbReference type="AlphaFoldDB" id="A0A0W0WW55"/>
<dbReference type="STRING" id="45070.Lnau_1536"/>
<dbReference type="OrthoDB" id="5654229at2"/>
<reference evidence="1 2" key="1">
    <citation type="submission" date="2015-11" db="EMBL/GenBank/DDBJ databases">
        <title>Genomic analysis of 38 Legionella species identifies large and diverse effector repertoires.</title>
        <authorList>
            <person name="Burstein D."/>
            <person name="Amaro F."/>
            <person name="Zusman T."/>
            <person name="Lifshitz Z."/>
            <person name="Cohen O."/>
            <person name="Gilbert J.A."/>
            <person name="Pupko T."/>
            <person name="Shuman H.A."/>
            <person name="Segal G."/>
        </authorList>
    </citation>
    <scope>NUCLEOTIDE SEQUENCE [LARGE SCALE GENOMIC DNA]</scope>
    <source>
        <strain evidence="1 2">ATCC 49506</strain>
    </source>
</reference>
<evidence type="ECO:0000313" key="2">
    <source>
        <dbReference type="Proteomes" id="UP000054725"/>
    </source>
</evidence>
<name>A0A0W0WW55_9GAMM</name>
<dbReference type="RefSeq" id="WP_058504536.1">
    <property type="nucleotide sequence ID" value="NZ_CAAAIF010000009.1"/>
</dbReference>
<accession>A0A0W0WW55</accession>
<gene>
    <name evidence="1" type="ORF">Lnau_1536</name>
</gene>
<proteinExistence type="predicted"/>
<comment type="caution">
    <text evidence="1">The sequence shown here is derived from an EMBL/GenBank/DDBJ whole genome shotgun (WGS) entry which is preliminary data.</text>
</comment>